<reference evidence="2 3" key="1">
    <citation type="submission" date="2007-01" db="EMBL/GenBank/DDBJ databases">
        <title>Complete sequence of Psychromonas ingrahamii 37.</title>
        <authorList>
            <consortium name="US DOE Joint Genome Institute"/>
            <person name="Copeland A."/>
            <person name="Lucas S."/>
            <person name="Lapidus A."/>
            <person name="Barry K."/>
            <person name="Detter J.C."/>
            <person name="Glavina del Rio T."/>
            <person name="Hammon N."/>
            <person name="Israni S."/>
            <person name="Dalin E."/>
            <person name="Tice H."/>
            <person name="Pitluck S."/>
            <person name="Thompson L.S."/>
            <person name="Brettin T."/>
            <person name="Bruce D."/>
            <person name="Han C."/>
            <person name="Tapia R."/>
            <person name="Schmutz J."/>
            <person name="Larimer F."/>
            <person name="Land M."/>
            <person name="Hauser L."/>
            <person name="Kyrpides N."/>
            <person name="Ivanova N."/>
            <person name="Staley J."/>
            <person name="Richardson P."/>
        </authorList>
    </citation>
    <scope>NUCLEOTIDE SEQUENCE [LARGE SCALE GENOMIC DNA]</scope>
    <source>
        <strain evidence="2 3">37</strain>
    </source>
</reference>
<dbReference type="PANTHER" id="PTHR37533:SF2">
    <property type="entry name" value="FLAGELLAR HOOK-LENGTH CONTROL PROTEIN"/>
    <property type="match status" value="1"/>
</dbReference>
<dbReference type="Pfam" id="PF02120">
    <property type="entry name" value="Flg_hook"/>
    <property type="match status" value="1"/>
</dbReference>
<dbReference type="Proteomes" id="UP000000639">
    <property type="component" value="Chromosome"/>
</dbReference>
<dbReference type="AlphaFoldDB" id="A1T0K1"/>
<dbReference type="EMBL" id="CP000510">
    <property type="protein sequence ID" value="ABM05266.1"/>
    <property type="molecule type" value="Genomic_DNA"/>
</dbReference>
<dbReference type="InterPro" id="IPR021136">
    <property type="entry name" value="Flagellar_hook_control-like_C"/>
</dbReference>
<organism evidence="2 3">
    <name type="scientific">Psychromonas ingrahamii (strain DSM 17664 / CCUG 51855 / 37)</name>
    <dbReference type="NCBI Taxonomy" id="357804"/>
    <lineage>
        <taxon>Bacteria</taxon>
        <taxon>Pseudomonadati</taxon>
        <taxon>Pseudomonadota</taxon>
        <taxon>Gammaproteobacteria</taxon>
        <taxon>Alteromonadales</taxon>
        <taxon>Psychromonadaceae</taxon>
        <taxon>Psychromonas</taxon>
    </lineage>
</organism>
<dbReference type="CDD" id="cd17470">
    <property type="entry name" value="T3SS_Flik_C"/>
    <property type="match status" value="1"/>
</dbReference>
<dbReference type="STRING" id="357804.Ping_3583"/>
<dbReference type="KEGG" id="pin:Ping_3583"/>
<keyword evidence="2" id="KW-0282">Flagellum</keyword>
<dbReference type="eggNOG" id="COG3144">
    <property type="taxonomic scope" value="Bacteria"/>
</dbReference>
<keyword evidence="2" id="KW-0966">Cell projection</keyword>
<feature type="domain" description="Flagellar hook-length control protein-like C-terminal" evidence="1">
    <location>
        <begin position="219"/>
        <end position="300"/>
    </location>
</feature>
<dbReference type="Gene3D" id="3.30.750.140">
    <property type="match status" value="1"/>
</dbReference>
<proteinExistence type="predicted"/>
<dbReference type="InterPro" id="IPR038610">
    <property type="entry name" value="FliK-like_C_sf"/>
</dbReference>
<evidence type="ECO:0000313" key="3">
    <source>
        <dbReference type="Proteomes" id="UP000000639"/>
    </source>
</evidence>
<dbReference type="HOGENOM" id="CLU_756167_0_0_6"/>
<evidence type="ECO:0000259" key="1">
    <source>
        <dbReference type="Pfam" id="PF02120"/>
    </source>
</evidence>
<keyword evidence="2" id="KW-0969">Cilium</keyword>
<dbReference type="OrthoDB" id="1792985at2"/>
<dbReference type="PANTHER" id="PTHR37533">
    <property type="entry name" value="FLAGELLAR HOOK-LENGTH CONTROL PROTEIN"/>
    <property type="match status" value="1"/>
</dbReference>
<name>A1T0K1_PSYIN</name>
<gene>
    <name evidence="2" type="ordered locus">Ping_3583</name>
</gene>
<dbReference type="InterPro" id="IPR052563">
    <property type="entry name" value="FliK"/>
</dbReference>
<evidence type="ECO:0000313" key="2">
    <source>
        <dbReference type="EMBL" id="ABM05266.1"/>
    </source>
</evidence>
<keyword evidence="3" id="KW-1185">Reference proteome</keyword>
<protein>
    <submittedName>
        <fullName evidence="2">Flagellar hook-length control protein</fullName>
    </submittedName>
</protein>
<dbReference type="RefSeq" id="WP_011771814.1">
    <property type="nucleotide sequence ID" value="NC_008709.1"/>
</dbReference>
<accession>A1T0K1</accession>
<sequence length="334" mass="35926">MDLTLRLAAPVNTAASGTKSESKPLLSAFTLLDGAQESSLAEGFSEIVATSADGDQIEFTVQESLTRLLNLAKQVKMTQTASSADLMQTDNRSAANFSAPIDMIAQVEGFTRINQRTALPTSSLFRNGSVDSAHIRDAIHLSHANSLPLKNIISSSIASLDSAQQNISALPGINASSPGLTEKIIEWAKVDLHAELERSDSKAAASSRIGEKLLLILQDRINIQASNNIKSAQIRLDPPDLGHIKLTVVIEGDKVSVAITSPNSVVREALMQTSERLRHELLNQNFINVSVDISSGSEGRANKEQNSQEQILGNQFASVDDKTTNSQDEFIVKV</sequence>